<keyword evidence="2" id="KW-1133">Transmembrane helix</keyword>
<organism evidence="3 4">
    <name type="scientific">Paenibacillus paeoniae</name>
    <dbReference type="NCBI Taxonomy" id="2292705"/>
    <lineage>
        <taxon>Bacteria</taxon>
        <taxon>Bacillati</taxon>
        <taxon>Bacillota</taxon>
        <taxon>Bacilli</taxon>
        <taxon>Bacillales</taxon>
        <taxon>Paenibacillaceae</taxon>
        <taxon>Paenibacillus</taxon>
    </lineage>
</organism>
<accession>A0A371PKC3</accession>
<comment type="caution">
    <text evidence="3">The sequence shown here is derived from an EMBL/GenBank/DDBJ whole genome shotgun (WGS) entry which is preliminary data.</text>
</comment>
<feature type="transmembrane region" description="Helical" evidence="2">
    <location>
        <begin position="6"/>
        <end position="26"/>
    </location>
</feature>
<feature type="coiled-coil region" evidence="1">
    <location>
        <begin position="32"/>
        <end position="59"/>
    </location>
</feature>
<protein>
    <recommendedName>
        <fullName evidence="5">DUF4083 domain-containing protein</fullName>
    </recommendedName>
</protein>
<keyword evidence="2" id="KW-0812">Transmembrane</keyword>
<sequence>MSSSISSLVFVVILIVLFYLIFYAVVRSAINNSRLSEKVDVLTEEVRELRKEVKAKSHIIDKRI</sequence>
<evidence type="ECO:0000313" key="3">
    <source>
        <dbReference type="EMBL" id="REK76385.1"/>
    </source>
</evidence>
<evidence type="ECO:0000256" key="1">
    <source>
        <dbReference type="SAM" id="Coils"/>
    </source>
</evidence>
<evidence type="ECO:0000256" key="2">
    <source>
        <dbReference type="SAM" id="Phobius"/>
    </source>
</evidence>
<evidence type="ECO:0008006" key="5">
    <source>
        <dbReference type="Google" id="ProtNLM"/>
    </source>
</evidence>
<dbReference type="AlphaFoldDB" id="A0A371PKC3"/>
<dbReference type="RefSeq" id="WP_116043299.1">
    <property type="nucleotide sequence ID" value="NZ_QUBQ01000001.1"/>
</dbReference>
<evidence type="ECO:0000313" key="4">
    <source>
        <dbReference type="Proteomes" id="UP000261905"/>
    </source>
</evidence>
<name>A0A371PKC3_9BACL</name>
<proteinExistence type="predicted"/>
<keyword evidence="1" id="KW-0175">Coiled coil</keyword>
<dbReference type="Proteomes" id="UP000261905">
    <property type="component" value="Unassembled WGS sequence"/>
</dbReference>
<dbReference type="EMBL" id="QUBQ01000001">
    <property type="protein sequence ID" value="REK76385.1"/>
    <property type="molecule type" value="Genomic_DNA"/>
</dbReference>
<gene>
    <name evidence="3" type="ORF">DX130_04905</name>
</gene>
<keyword evidence="2" id="KW-0472">Membrane</keyword>
<keyword evidence="4" id="KW-1185">Reference proteome</keyword>
<reference evidence="3 4" key="1">
    <citation type="submission" date="2018-08" db="EMBL/GenBank/DDBJ databases">
        <title>Paenibacillus sp. M4BSY-1, whole genome shotgun sequence.</title>
        <authorList>
            <person name="Tuo L."/>
        </authorList>
    </citation>
    <scope>NUCLEOTIDE SEQUENCE [LARGE SCALE GENOMIC DNA]</scope>
    <source>
        <strain evidence="3 4">M4BSY-1</strain>
    </source>
</reference>